<reference evidence="2" key="1">
    <citation type="journal article" date="2016" name="Front. Microbiol.">
        <title>Genome Sequence of the Piezophilic, Mesophilic Sulfate-Reducing Bacterium Desulfovibrio indicus J2T.</title>
        <authorList>
            <person name="Cao J."/>
            <person name="Maignien L."/>
            <person name="Shao Z."/>
            <person name="Alain K."/>
            <person name="Jebbar M."/>
        </authorList>
    </citation>
    <scope>NUCLEOTIDE SEQUENCE</scope>
    <source>
        <strain evidence="2">DSM 16372</strain>
    </source>
</reference>
<proteinExistence type="predicted"/>
<protein>
    <submittedName>
        <fullName evidence="2">Uncharacterized protein</fullName>
    </submittedName>
</protein>
<dbReference type="RefSeq" id="WP_066924933.1">
    <property type="nucleotide sequence ID" value="NZ_BPQO01000006.1"/>
</dbReference>
<evidence type="ECO:0000256" key="1">
    <source>
        <dbReference type="SAM" id="MobiDB-lite"/>
    </source>
</evidence>
<feature type="region of interest" description="Disordered" evidence="1">
    <location>
        <begin position="71"/>
        <end position="110"/>
    </location>
</feature>
<comment type="caution">
    <text evidence="2">The sequence shown here is derived from an EMBL/GenBank/DDBJ whole genome shotgun (WGS) entry which is preliminary data.</text>
</comment>
<dbReference type="Proteomes" id="UP001055247">
    <property type="component" value="Unassembled WGS sequence"/>
</dbReference>
<evidence type="ECO:0000313" key="2">
    <source>
        <dbReference type="EMBL" id="GJD88219.1"/>
    </source>
</evidence>
<dbReference type="EMBL" id="BPQO01000006">
    <property type="protein sequence ID" value="GJD88219.1"/>
    <property type="molecule type" value="Genomic_DNA"/>
</dbReference>
<accession>A0AAV4ZIC1</accession>
<name>A0AAV4ZIC1_9HYPH</name>
<sequence>MSAAAGDRPVRGINTIVLSDGREIHLDDVVTAAEGQAILDDVDQGIDAIERQLTSGIGPNDPDWRRRAELALKRKRRSRPRIQQRIGELRRAERQAAPLPSGTTSPADGKRKAFVTAAYEVLGHEVCTEVWARAQEMRPEIFTDGQVPA</sequence>
<dbReference type="AlphaFoldDB" id="A0AAV4ZIC1"/>
<keyword evidence="3" id="KW-1185">Reference proteome</keyword>
<reference evidence="2" key="2">
    <citation type="submission" date="2021-08" db="EMBL/GenBank/DDBJ databases">
        <authorList>
            <person name="Tani A."/>
            <person name="Ola A."/>
            <person name="Ogura Y."/>
            <person name="Katsura K."/>
            <person name="Hayashi T."/>
        </authorList>
    </citation>
    <scope>NUCLEOTIDE SEQUENCE</scope>
    <source>
        <strain evidence="2">DSM 16372</strain>
    </source>
</reference>
<organism evidence="2 3">
    <name type="scientific">Methylobacterium hispanicum</name>
    <dbReference type="NCBI Taxonomy" id="270350"/>
    <lineage>
        <taxon>Bacteria</taxon>
        <taxon>Pseudomonadati</taxon>
        <taxon>Pseudomonadota</taxon>
        <taxon>Alphaproteobacteria</taxon>
        <taxon>Hyphomicrobiales</taxon>
        <taxon>Methylobacteriaceae</taxon>
        <taxon>Methylobacterium</taxon>
    </lineage>
</organism>
<evidence type="ECO:0000313" key="3">
    <source>
        <dbReference type="Proteomes" id="UP001055247"/>
    </source>
</evidence>
<feature type="compositionally biased region" description="Basic residues" evidence="1">
    <location>
        <begin position="73"/>
        <end position="82"/>
    </location>
</feature>
<gene>
    <name evidence="2" type="ORF">BHAOGJBA_1732</name>
</gene>